<dbReference type="EMBL" id="CM042052">
    <property type="protein sequence ID" value="KAI3718788.1"/>
    <property type="molecule type" value="Genomic_DNA"/>
</dbReference>
<reference evidence="1 2" key="2">
    <citation type="journal article" date="2022" name="Mol. Ecol. Resour.">
        <title>The genomes of chicory, endive, great burdock and yacon provide insights into Asteraceae paleo-polyploidization history and plant inulin production.</title>
        <authorList>
            <person name="Fan W."/>
            <person name="Wang S."/>
            <person name="Wang H."/>
            <person name="Wang A."/>
            <person name="Jiang F."/>
            <person name="Liu H."/>
            <person name="Zhao H."/>
            <person name="Xu D."/>
            <person name="Zhang Y."/>
        </authorList>
    </citation>
    <scope>NUCLEOTIDE SEQUENCE [LARGE SCALE GENOMIC DNA]</scope>
    <source>
        <strain evidence="2">cv. Niubang</strain>
    </source>
</reference>
<keyword evidence="2" id="KW-1185">Reference proteome</keyword>
<dbReference type="Proteomes" id="UP001055879">
    <property type="component" value="Linkage Group LG06"/>
</dbReference>
<organism evidence="1 2">
    <name type="scientific">Arctium lappa</name>
    <name type="common">Greater burdock</name>
    <name type="synonym">Lappa major</name>
    <dbReference type="NCBI Taxonomy" id="4217"/>
    <lineage>
        <taxon>Eukaryota</taxon>
        <taxon>Viridiplantae</taxon>
        <taxon>Streptophyta</taxon>
        <taxon>Embryophyta</taxon>
        <taxon>Tracheophyta</taxon>
        <taxon>Spermatophyta</taxon>
        <taxon>Magnoliopsida</taxon>
        <taxon>eudicotyledons</taxon>
        <taxon>Gunneridae</taxon>
        <taxon>Pentapetalae</taxon>
        <taxon>asterids</taxon>
        <taxon>campanulids</taxon>
        <taxon>Asterales</taxon>
        <taxon>Asteraceae</taxon>
        <taxon>Carduoideae</taxon>
        <taxon>Cardueae</taxon>
        <taxon>Arctiinae</taxon>
        <taxon>Arctium</taxon>
    </lineage>
</organism>
<comment type="caution">
    <text evidence="1">The sequence shown here is derived from an EMBL/GenBank/DDBJ whole genome shotgun (WGS) entry which is preliminary data.</text>
</comment>
<protein>
    <submittedName>
        <fullName evidence="1">Uncharacterized protein</fullName>
    </submittedName>
</protein>
<proteinExistence type="predicted"/>
<reference evidence="2" key="1">
    <citation type="journal article" date="2022" name="Mol. Ecol. Resour.">
        <title>The genomes of chicory, endive, great burdock and yacon provide insights into Asteraceae palaeo-polyploidization history and plant inulin production.</title>
        <authorList>
            <person name="Fan W."/>
            <person name="Wang S."/>
            <person name="Wang H."/>
            <person name="Wang A."/>
            <person name="Jiang F."/>
            <person name="Liu H."/>
            <person name="Zhao H."/>
            <person name="Xu D."/>
            <person name="Zhang Y."/>
        </authorList>
    </citation>
    <scope>NUCLEOTIDE SEQUENCE [LARGE SCALE GENOMIC DNA]</scope>
    <source>
        <strain evidence="2">cv. Niubang</strain>
    </source>
</reference>
<evidence type="ECO:0000313" key="1">
    <source>
        <dbReference type="EMBL" id="KAI3718788.1"/>
    </source>
</evidence>
<evidence type="ECO:0000313" key="2">
    <source>
        <dbReference type="Proteomes" id="UP001055879"/>
    </source>
</evidence>
<gene>
    <name evidence="1" type="ORF">L6452_19672</name>
</gene>
<name>A0ACB9BB20_ARCLA</name>
<accession>A0ACB9BB20</accession>
<sequence length="290" mass="33001">MVINHNFSDPDFLTWTYRHQQCSFRHGSQVFERMVAAMKNTDLLISHKKLQNMEEEEKEEAVVSTTSVTTIWGCCKYDGETESEDYMLVLQLDARSEIDIQSFLNLKGNLVDLGYFDLFGKNGTIRAIGKTMTGLYVVQPIFGVVIFLVPDDHLKNLGFSGSFSEQLHLLNAVIVSSRPDFNLFNVFTASFTGMPSTCTVGDLPPELHCPLCKEVMKDVVLTSKCCFTSFYDKYDLLPNKILRDTINRILESNNSSVCLGVHLYSLRLHPLHGLRPLNQDVSRRFTWVHN</sequence>